<protein>
    <submittedName>
        <fullName evidence="3">Alpha/beta-hydrolase</fullName>
    </submittedName>
</protein>
<dbReference type="SUPFAM" id="SSF53474">
    <property type="entry name" value="alpha/beta-Hydrolases"/>
    <property type="match status" value="1"/>
</dbReference>
<proteinExistence type="predicted"/>
<dbReference type="PANTHER" id="PTHR48081:SF8">
    <property type="entry name" value="ALPHA_BETA HYDROLASE FOLD-3 DOMAIN-CONTAINING PROTEIN-RELATED"/>
    <property type="match status" value="1"/>
</dbReference>
<gene>
    <name evidence="3" type="ORF">BT63DRAFT_426790</name>
</gene>
<dbReference type="PANTHER" id="PTHR48081">
    <property type="entry name" value="AB HYDROLASE SUPERFAMILY PROTEIN C4A8.06C"/>
    <property type="match status" value="1"/>
</dbReference>
<dbReference type="InterPro" id="IPR029058">
    <property type="entry name" value="AB_hydrolase_fold"/>
</dbReference>
<accession>A0A6A6UAK3</accession>
<dbReference type="Pfam" id="PF07859">
    <property type="entry name" value="Abhydrolase_3"/>
    <property type="match status" value="1"/>
</dbReference>
<dbReference type="GO" id="GO:0016787">
    <property type="term" value="F:hydrolase activity"/>
    <property type="evidence" value="ECO:0007669"/>
    <property type="project" value="UniProtKB-KW"/>
</dbReference>
<dbReference type="AlphaFoldDB" id="A0A6A6UAK3"/>
<evidence type="ECO:0000259" key="2">
    <source>
        <dbReference type="Pfam" id="PF07859"/>
    </source>
</evidence>
<dbReference type="InterPro" id="IPR013094">
    <property type="entry name" value="AB_hydrolase_3"/>
</dbReference>
<evidence type="ECO:0000256" key="1">
    <source>
        <dbReference type="ARBA" id="ARBA00022801"/>
    </source>
</evidence>
<sequence length="345" mass="38419">MALSLLRGINSWLRFSIDAVFAPLPFKYRWRLLLLQPVTVLTYALKTVPYLLNSPFKAEWILVEGGKSFRIIVFQSKTESTELKPLHVSIHGGAFLGGLPEYNAELCEQICTKTGAVVISISYRYAPKYPFPAAIDDVDAIMNYLKDNAATKYGANPELITLSGLSAGGNLALATTLQPHFHSPSPTSIKGAVTFYASIDLRLKPDDKPKPPGFPPKDPSAVFMPLFDSYPGPVRFQNMDNPRLNPILAPIDKLPENLLLIIPTVDILLHEQLTFLERVQEEAAGNPKHKDRQFKAILIEGQFHGWAELPSFNEKMRGSKNRAFNACVDFIANVHQKYGVVNEES</sequence>
<dbReference type="Proteomes" id="UP000799302">
    <property type="component" value="Unassembled WGS sequence"/>
</dbReference>
<dbReference type="OrthoDB" id="408631at2759"/>
<dbReference type="InterPro" id="IPR050300">
    <property type="entry name" value="GDXG_lipolytic_enzyme"/>
</dbReference>
<evidence type="ECO:0000313" key="3">
    <source>
        <dbReference type="EMBL" id="KAF2667934.1"/>
    </source>
</evidence>
<name>A0A6A6UAK3_9PEZI</name>
<feature type="domain" description="Alpha/beta hydrolase fold-3" evidence="2">
    <location>
        <begin position="88"/>
        <end position="306"/>
    </location>
</feature>
<reference evidence="3" key="1">
    <citation type="journal article" date="2020" name="Stud. Mycol.">
        <title>101 Dothideomycetes genomes: a test case for predicting lifestyles and emergence of pathogens.</title>
        <authorList>
            <person name="Haridas S."/>
            <person name="Albert R."/>
            <person name="Binder M."/>
            <person name="Bloem J."/>
            <person name="Labutti K."/>
            <person name="Salamov A."/>
            <person name="Andreopoulos B."/>
            <person name="Baker S."/>
            <person name="Barry K."/>
            <person name="Bills G."/>
            <person name="Bluhm B."/>
            <person name="Cannon C."/>
            <person name="Castanera R."/>
            <person name="Culley D."/>
            <person name="Daum C."/>
            <person name="Ezra D."/>
            <person name="Gonzalez J."/>
            <person name="Henrissat B."/>
            <person name="Kuo A."/>
            <person name="Liang C."/>
            <person name="Lipzen A."/>
            <person name="Lutzoni F."/>
            <person name="Magnuson J."/>
            <person name="Mondo S."/>
            <person name="Nolan M."/>
            <person name="Ohm R."/>
            <person name="Pangilinan J."/>
            <person name="Park H.-J."/>
            <person name="Ramirez L."/>
            <person name="Alfaro M."/>
            <person name="Sun H."/>
            <person name="Tritt A."/>
            <person name="Yoshinaga Y."/>
            <person name="Zwiers L.-H."/>
            <person name="Turgeon B."/>
            <person name="Goodwin S."/>
            <person name="Spatafora J."/>
            <person name="Crous P."/>
            <person name="Grigoriev I."/>
        </authorList>
    </citation>
    <scope>NUCLEOTIDE SEQUENCE</scope>
    <source>
        <strain evidence="3">CBS 115976</strain>
    </source>
</reference>
<evidence type="ECO:0000313" key="4">
    <source>
        <dbReference type="Proteomes" id="UP000799302"/>
    </source>
</evidence>
<keyword evidence="4" id="KW-1185">Reference proteome</keyword>
<dbReference type="Gene3D" id="3.40.50.1820">
    <property type="entry name" value="alpha/beta hydrolase"/>
    <property type="match status" value="1"/>
</dbReference>
<dbReference type="EMBL" id="MU004237">
    <property type="protein sequence ID" value="KAF2667934.1"/>
    <property type="molecule type" value="Genomic_DNA"/>
</dbReference>
<keyword evidence="1 3" id="KW-0378">Hydrolase</keyword>
<organism evidence="3 4">
    <name type="scientific">Microthyrium microscopicum</name>
    <dbReference type="NCBI Taxonomy" id="703497"/>
    <lineage>
        <taxon>Eukaryota</taxon>
        <taxon>Fungi</taxon>
        <taxon>Dikarya</taxon>
        <taxon>Ascomycota</taxon>
        <taxon>Pezizomycotina</taxon>
        <taxon>Dothideomycetes</taxon>
        <taxon>Dothideomycetes incertae sedis</taxon>
        <taxon>Microthyriales</taxon>
        <taxon>Microthyriaceae</taxon>
        <taxon>Microthyrium</taxon>
    </lineage>
</organism>